<dbReference type="SUPFAM" id="SSF160350">
    <property type="entry name" value="Rnp2-like"/>
    <property type="match status" value="1"/>
</dbReference>
<accession>A0A8J4PWS5</accession>
<dbReference type="Gene3D" id="3.30.70.3250">
    <property type="entry name" value="Ribonuclease P, Pop5 subunit"/>
    <property type="match status" value="1"/>
</dbReference>
<dbReference type="GO" id="GO:0033204">
    <property type="term" value="F:ribonuclease P RNA binding"/>
    <property type="evidence" value="ECO:0007669"/>
    <property type="project" value="InterPro"/>
</dbReference>
<sequence>MVRLKNRYLMTEVIWHDPSNASALSELWLFHFLIDESKRLFGELTTEAFKKTVKFVYLNPDTNLFIIRCSFTYYKSLWSVLSMITSYNNIPVYFRVIHLSGSIRGCQKAALKVFQKQIFIYDKNTIQQQQQTSTSSLLSITQSDIEMDNAPSEDDDIEMKS</sequence>
<dbReference type="AlphaFoldDB" id="A0A8J4PWS5"/>
<evidence type="ECO:0000256" key="3">
    <source>
        <dbReference type="ARBA" id="ARBA00022694"/>
    </source>
</evidence>
<dbReference type="InterPro" id="IPR016819">
    <property type="entry name" value="RNase_P/MRP_POP5"/>
</dbReference>
<evidence type="ECO:0000256" key="4">
    <source>
        <dbReference type="ARBA" id="ARBA00023242"/>
    </source>
</evidence>
<evidence type="ECO:0000313" key="6">
    <source>
        <dbReference type="EMBL" id="KAF2073329.1"/>
    </source>
</evidence>
<dbReference type="Pfam" id="PF01900">
    <property type="entry name" value="RNase_P_Rpp14"/>
    <property type="match status" value="1"/>
</dbReference>
<comment type="caution">
    <text evidence="6">The sequence shown here is derived from an EMBL/GenBank/DDBJ whole genome shotgun (WGS) entry which is preliminary data.</text>
</comment>
<comment type="function">
    <text evidence="5">Component of ribonuclease P, a protein complex that generates mature tRNA molecules by cleaving their 5'-ends.</text>
</comment>
<keyword evidence="3 5" id="KW-0819">tRNA processing</keyword>
<dbReference type="GO" id="GO:0000172">
    <property type="term" value="C:ribonuclease MRP complex"/>
    <property type="evidence" value="ECO:0007669"/>
    <property type="project" value="TreeGrafter"/>
</dbReference>
<evidence type="ECO:0000256" key="2">
    <source>
        <dbReference type="ARBA" id="ARBA00010800"/>
    </source>
</evidence>
<dbReference type="GO" id="GO:0001682">
    <property type="term" value="P:tRNA 5'-leader removal"/>
    <property type="evidence" value="ECO:0007669"/>
    <property type="project" value="InterPro"/>
</dbReference>
<gene>
    <name evidence="6" type="ORF">CYY_005347</name>
</gene>
<evidence type="ECO:0000256" key="5">
    <source>
        <dbReference type="PIRNR" id="PIRNR023803"/>
    </source>
</evidence>
<comment type="similarity">
    <text evidence="2 5">Belongs to the eukaryotic/archaeal RNase P protein component 2 family.</text>
</comment>
<reference evidence="6" key="1">
    <citation type="submission" date="2020-01" db="EMBL/GenBank/DDBJ databases">
        <title>Development of genomics and gene disruption for Polysphondylium violaceum indicates a role for the polyketide synthase stlB in stalk morphogenesis.</title>
        <authorList>
            <person name="Narita B."/>
            <person name="Kawabe Y."/>
            <person name="Kin K."/>
            <person name="Saito T."/>
            <person name="Gibbs R."/>
            <person name="Kuspa A."/>
            <person name="Muzny D."/>
            <person name="Queller D."/>
            <person name="Richards S."/>
            <person name="Strassman J."/>
            <person name="Sucgang R."/>
            <person name="Worley K."/>
            <person name="Schaap P."/>
        </authorList>
    </citation>
    <scope>NUCLEOTIDE SEQUENCE</scope>
    <source>
        <strain evidence="6">QSvi11</strain>
    </source>
</reference>
<dbReference type="PIRSF" id="PIRSF023803">
    <property type="entry name" value="Ribonuclease_P_prd"/>
    <property type="match status" value="1"/>
</dbReference>
<keyword evidence="4" id="KW-0539">Nucleus</keyword>
<protein>
    <recommendedName>
        <fullName evidence="5">Ribonuclease P/MRP protein subunit POP5</fullName>
    </recommendedName>
</protein>
<dbReference type="GO" id="GO:0030681">
    <property type="term" value="C:multimeric ribonuclease P complex"/>
    <property type="evidence" value="ECO:0007669"/>
    <property type="project" value="TreeGrafter"/>
</dbReference>
<dbReference type="OrthoDB" id="24745at2759"/>
<dbReference type="InterPro" id="IPR038085">
    <property type="entry name" value="Rnp2-like_sf"/>
</dbReference>
<dbReference type="EMBL" id="AJWJ01000211">
    <property type="protein sequence ID" value="KAF2073329.1"/>
    <property type="molecule type" value="Genomic_DNA"/>
</dbReference>
<comment type="subcellular location">
    <subcellularLocation>
        <location evidence="1">Nucleus</location>
    </subcellularLocation>
</comment>
<dbReference type="PANTHER" id="PTHR15441:SF2">
    <property type="entry name" value="RIBONUCLEASE P_MRP PROTEIN SUBUNIT POP5"/>
    <property type="match status" value="1"/>
</dbReference>
<keyword evidence="7" id="KW-1185">Reference proteome</keyword>
<dbReference type="Proteomes" id="UP000695562">
    <property type="component" value="Unassembled WGS sequence"/>
</dbReference>
<dbReference type="InterPro" id="IPR002759">
    <property type="entry name" value="Pop5/Rpp14/Rnp2-like"/>
</dbReference>
<evidence type="ECO:0000313" key="7">
    <source>
        <dbReference type="Proteomes" id="UP000695562"/>
    </source>
</evidence>
<proteinExistence type="inferred from homology"/>
<name>A0A8J4PWS5_9MYCE</name>
<organism evidence="6 7">
    <name type="scientific">Polysphondylium violaceum</name>
    <dbReference type="NCBI Taxonomy" id="133409"/>
    <lineage>
        <taxon>Eukaryota</taxon>
        <taxon>Amoebozoa</taxon>
        <taxon>Evosea</taxon>
        <taxon>Eumycetozoa</taxon>
        <taxon>Dictyostelia</taxon>
        <taxon>Dictyosteliales</taxon>
        <taxon>Dictyosteliaceae</taxon>
        <taxon>Polysphondylium</taxon>
    </lineage>
</organism>
<evidence type="ECO:0000256" key="1">
    <source>
        <dbReference type="ARBA" id="ARBA00004123"/>
    </source>
</evidence>
<dbReference type="GO" id="GO:0005730">
    <property type="term" value="C:nucleolus"/>
    <property type="evidence" value="ECO:0007669"/>
    <property type="project" value="TreeGrafter"/>
</dbReference>
<dbReference type="PANTHER" id="PTHR15441">
    <property type="entry name" value="RIBONUCLEASE P PROTEIN SUBUNIT P14"/>
    <property type="match status" value="1"/>
</dbReference>